<protein>
    <recommendedName>
        <fullName evidence="6">Secreted protein</fullName>
    </recommendedName>
</protein>
<evidence type="ECO:0000313" key="4">
    <source>
        <dbReference type="EMBL" id="KAF0848335.1"/>
    </source>
</evidence>
<feature type="domain" description="DUF7373" evidence="2">
    <location>
        <begin position="59"/>
        <end position="246"/>
    </location>
</feature>
<gene>
    <name evidence="4" type="ORF">FNL39_102483</name>
</gene>
<organism evidence="4 5">
    <name type="scientific">Nocardia caishijiensis</name>
    <dbReference type="NCBI Taxonomy" id="184756"/>
    <lineage>
        <taxon>Bacteria</taxon>
        <taxon>Bacillati</taxon>
        <taxon>Actinomycetota</taxon>
        <taxon>Actinomycetes</taxon>
        <taxon>Mycobacteriales</taxon>
        <taxon>Nocardiaceae</taxon>
        <taxon>Nocardia</taxon>
    </lineage>
</organism>
<name>A0ABQ6YRD3_9NOCA</name>
<keyword evidence="5" id="KW-1185">Reference proteome</keyword>
<evidence type="ECO:0000256" key="1">
    <source>
        <dbReference type="SAM" id="SignalP"/>
    </source>
</evidence>
<feature type="domain" description="DUF7373" evidence="3">
    <location>
        <begin position="272"/>
        <end position="406"/>
    </location>
</feature>
<accession>A0ABQ6YRD3</accession>
<dbReference type="InterPro" id="IPR055797">
    <property type="entry name" value="DUF7373"/>
</dbReference>
<feature type="chain" id="PRO_5045716831" description="Secreted protein" evidence="1">
    <location>
        <begin position="22"/>
        <end position="408"/>
    </location>
</feature>
<evidence type="ECO:0008006" key="6">
    <source>
        <dbReference type="Google" id="ProtNLM"/>
    </source>
</evidence>
<dbReference type="InterPro" id="IPR056463">
    <property type="entry name" value="DUF7373_C"/>
</dbReference>
<reference evidence="4 5" key="1">
    <citation type="submission" date="2019-07" db="EMBL/GenBank/DDBJ databases">
        <title>Genomic Encyclopedia of Type Strains, Phase IV (KMG-IV): sequencing the most valuable type-strain genomes for metagenomic binning, comparative biology and taxonomic classification.</title>
        <authorList>
            <person name="Goeker M."/>
        </authorList>
    </citation>
    <scope>NUCLEOTIDE SEQUENCE [LARGE SCALE GENOMIC DNA]</scope>
    <source>
        <strain evidence="4 5">DSM 44831</strain>
    </source>
</reference>
<sequence>MRNTLRAAGLLLALTVGSGCAAPISGTPKPGLTPVDLASLKTGAQITEPTEFTEKFPSGTSERIRLIEGRRLLDVLVPPMDFHPSATELGYTRIFASPDTMSKTGGIPAQYNEAVGTNNFVVGVSASRTNGSVRTPESGLIGILQFATEQDAKNAAAAMFQVTMSGETPRHPVSIPGYPNANASSADDSSANAFQQHGPFVVVSAVVQAAPGVDGLAEKLGKSMASQLPALDKFKIVAPDDLMDLPRDQDGIVRRTMGKSPAGDPYGMSFYDEDSGTFLPSGILHYERDPVRARKAFEEAGVDLIGRRYSTVYRARDVEAAFKLQTALAAPGKDDAEIDSPPGIADARCLRLGEADKNRGYNSLCVLVYDRYVAVVMSLTSASKTSLQSDPVLHERTAAQYAILKKSE</sequence>
<proteinExistence type="predicted"/>
<dbReference type="EMBL" id="VMSD01000002">
    <property type="protein sequence ID" value="KAF0848335.1"/>
    <property type="molecule type" value="Genomic_DNA"/>
</dbReference>
<dbReference type="Pfam" id="PF24088">
    <property type="entry name" value="DUF7373"/>
    <property type="match status" value="1"/>
</dbReference>
<keyword evidence="1" id="KW-0732">Signal</keyword>
<evidence type="ECO:0000313" key="5">
    <source>
        <dbReference type="Proteomes" id="UP000798951"/>
    </source>
</evidence>
<evidence type="ECO:0000259" key="2">
    <source>
        <dbReference type="Pfam" id="PF24088"/>
    </source>
</evidence>
<feature type="signal peptide" evidence="1">
    <location>
        <begin position="1"/>
        <end position="21"/>
    </location>
</feature>
<comment type="caution">
    <text evidence="4">The sequence shown here is derived from an EMBL/GenBank/DDBJ whole genome shotgun (WGS) entry which is preliminary data.</text>
</comment>
<evidence type="ECO:0000259" key="3">
    <source>
        <dbReference type="Pfam" id="PF24092"/>
    </source>
</evidence>
<dbReference type="Pfam" id="PF24092">
    <property type="entry name" value="DUF7373_C"/>
    <property type="match status" value="1"/>
</dbReference>
<dbReference type="PROSITE" id="PS51257">
    <property type="entry name" value="PROKAR_LIPOPROTEIN"/>
    <property type="match status" value="1"/>
</dbReference>
<dbReference type="Proteomes" id="UP000798951">
    <property type="component" value="Unassembled WGS sequence"/>
</dbReference>
<dbReference type="RefSeq" id="WP_067981986.1">
    <property type="nucleotide sequence ID" value="NZ_VMSD01000002.1"/>
</dbReference>